<sequence length="403" mass="46495">MDKQQAKESADLKSDFQLRVEFVESIDAISPETWDRLMDDSNPFNNHAYLAALERSGCVCLRTGWKPLHLVVYQLTDIVAVMPLYIKNHSYGEYIFDWAWAEAYERHQIPYYPKLVSAIPFTPVTGMRIGIEQTLEQKLVWEVINKALQTQLIEDGFSSWHCLFLPVSQLNNMSQPVEGGDACLTRLSTQFHWHNRDYNDFDGFLMSLTSRKRKDINKERAKLAPHELSFEFVEARDTTAAMWHGFYACYRQTYAKRSGHAGYLNLAFFESIASTMPDNVLLLLVRDTLGQVIASALYFKSKTHLYGRYWGSLVDINGLHFEACYYQGIDYCITQKLQVFDAGVQGEHKVARGFEPIATYSTHEITHPEFRSAIESFTFQEADNIKTYMQQLTSKLPYRKVAD</sequence>
<accession>B8CPM3</accession>
<proteinExistence type="predicted"/>
<dbReference type="Proteomes" id="UP000000753">
    <property type="component" value="Chromosome"/>
</dbReference>
<dbReference type="PANTHER" id="PTHR47017">
    <property type="entry name" value="ACYL-COA"/>
    <property type="match status" value="1"/>
</dbReference>
<dbReference type="eggNOG" id="COG3146">
    <property type="taxonomic scope" value="Bacteria"/>
</dbReference>
<organism evidence="1 2">
    <name type="scientific">Shewanella piezotolerans (strain WP3 / JCM 13877)</name>
    <dbReference type="NCBI Taxonomy" id="225849"/>
    <lineage>
        <taxon>Bacteria</taxon>
        <taxon>Pseudomonadati</taxon>
        <taxon>Pseudomonadota</taxon>
        <taxon>Gammaproteobacteria</taxon>
        <taxon>Alteromonadales</taxon>
        <taxon>Shewanellaceae</taxon>
        <taxon>Shewanella</taxon>
    </lineage>
</organism>
<dbReference type="PANTHER" id="PTHR47017:SF1">
    <property type="entry name" value="ACYL-COA"/>
    <property type="match status" value="1"/>
</dbReference>
<evidence type="ECO:0000313" key="2">
    <source>
        <dbReference type="Proteomes" id="UP000000753"/>
    </source>
</evidence>
<dbReference type="STRING" id="225849.swp_2873"/>
<gene>
    <name evidence="1" type="ordered locus">swp_2873</name>
</gene>
<name>B8CPM3_SHEPW</name>
<dbReference type="AlphaFoldDB" id="B8CPM3"/>
<dbReference type="Pfam" id="PF04339">
    <property type="entry name" value="FemAB_like"/>
    <property type="match status" value="1"/>
</dbReference>
<dbReference type="RefSeq" id="WP_020912953.1">
    <property type="nucleotide sequence ID" value="NC_011566.1"/>
</dbReference>
<dbReference type="Gene3D" id="3.40.630.30">
    <property type="match status" value="1"/>
</dbReference>
<dbReference type="SUPFAM" id="SSF55729">
    <property type="entry name" value="Acyl-CoA N-acyltransferases (Nat)"/>
    <property type="match status" value="1"/>
</dbReference>
<evidence type="ECO:0000313" key="1">
    <source>
        <dbReference type="EMBL" id="ACJ29599.1"/>
    </source>
</evidence>
<keyword evidence="2" id="KW-1185">Reference proteome</keyword>
<dbReference type="EMBL" id="CP000472">
    <property type="protein sequence ID" value="ACJ29599.1"/>
    <property type="molecule type" value="Genomic_DNA"/>
</dbReference>
<protein>
    <recommendedName>
        <fullName evidence="3">GNAT family N-acetyltransferase</fullName>
    </recommendedName>
</protein>
<evidence type="ECO:0008006" key="3">
    <source>
        <dbReference type="Google" id="ProtNLM"/>
    </source>
</evidence>
<dbReference type="InterPro" id="IPR007434">
    <property type="entry name" value="FemAB-like"/>
</dbReference>
<dbReference type="KEGG" id="swp:swp_2873"/>
<dbReference type="HOGENOM" id="CLU_036032_1_0_6"/>
<reference evidence="1 2" key="1">
    <citation type="journal article" date="2008" name="PLoS ONE">
        <title>Environmental adaptation: genomic analysis of the piezotolerant and psychrotolerant deep-sea iron reducing bacterium Shewanella piezotolerans WP3.</title>
        <authorList>
            <person name="Wang F."/>
            <person name="Wang J."/>
            <person name="Jian H."/>
            <person name="Zhang B."/>
            <person name="Li S."/>
            <person name="Wang F."/>
            <person name="Zeng X."/>
            <person name="Gao L."/>
            <person name="Bartlett D.H."/>
            <person name="Yu J."/>
            <person name="Hu S."/>
            <person name="Xiao X."/>
        </authorList>
    </citation>
    <scope>NUCLEOTIDE SEQUENCE [LARGE SCALE GENOMIC DNA]</scope>
    <source>
        <strain evidence="2">WP3 / JCM 13877</strain>
    </source>
</reference>
<dbReference type="InterPro" id="IPR016181">
    <property type="entry name" value="Acyl_CoA_acyltransferase"/>
</dbReference>